<dbReference type="EMBL" id="BAAAPO010000039">
    <property type="protein sequence ID" value="GAA1800166.1"/>
    <property type="molecule type" value="Genomic_DNA"/>
</dbReference>
<dbReference type="SUPFAM" id="SSF52540">
    <property type="entry name" value="P-loop containing nucleoside triphosphate hydrolases"/>
    <property type="match status" value="2"/>
</dbReference>
<dbReference type="Gene3D" id="3.40.50.300">
    <property type="entry name" value="P-loop containing nucleotide triphosphate hydrolases"/>
    <property type="match status" value="2"/>
</dbReference>
<evidence type="ECO:0000313" key="10">
    <source>
        <dbReference type="Proteomes" id="UP001499938"/>
    </source>
</evidence>
<dbReference type="InterPro" id="IPR036844">
    <property type="entry name" value="Hint_dom_sf"/>
</dbReference>
<evidence type="ECO:0000256" key="7">
    <source>
        <dbReference type="SAM" id="MobiDB-lite"/>
    </source>
</evidence>
<dbReference type="PANTHER" id="PTHR30473">
    <property type="entry name" value="PROTEIN PHOH"/>
    <property type="match status" value="1"/>
</dbReference>
<accession>A0ABP4Y6Z6</accession>
<dbReference type="InterPro" id="IPR027434">
    <property type="entry name" value="Homing_endonucl"/>
</dbReference>
<dbReference type="PROSITE" id="PS50819">
    <property type="entry name" value="INTEIN_ENDONUCLEASE"/>
    <property type="match status" value="1"/>
</dbReference>
<dbReference type="Pfam" id="PF14528">
    <property type="entry name" value="LAGLIDADG_3"/>
    <property type="match status" value="1"/>
</dbReference>
<dbReference type="InterPro" id="IPR027417">
    <property type="entry name" value="P-loop_NTPase"/>
</dbReference>
<name>A0ABP4Y6Z6_9MICO</name>
<dbReference type="Proteomes" id="UP001499938">
    <property type="component" value="Unassembled WGS sequence"/>
</dbReference>
<comment type="caution">
    <text evidence="9">The sequence shown here is derived from an EMBL/GenBank/DDBJ whole genome shotgun (WGS) entry which is preliminary data.</text>
</comment>
<dbReference type="InterPro" id="IPR004042">
    <property type="entry name" value="Intein_endonuc_central"/>
</dbReference>
<dbReference type="InterPro" id="IPR051451">
    <property type="entry name" value="PhoH2-like"/>
</dbReference>
<dbReference type="SUPFAM" id="SSF51294">
    <property type="entry name" value="Hedgehog/intein (Hint) domain"/>
    <property type="match status" value="1"/>
</dbReference>
<comment type="similarity">
    <text evidence="2">Belongs to the PhoH family.</text>
</comment>
<evidence type="ECO:0000256" key="6">
    <source>
        <dbReference type="ARBA" id="ARBA00039970"/>
    </source>
</evidence>
<protein>
    <recommendedName>
        <fullName evidence="6">PhoH-like protein</fullName>
    </recommendedName>
</protein>
<evidence type="ECO:0000256" key="3">
    <source>
        <dbReference type="ARBA" id="ARBA00022490"/>
    </source>
</evidence>
<evidence type="ECO:0000256" key="4">
    <source>
        <dbReference type="ARBA" id="ARBA00022741"/>
    </source>
</evidence>
<dbReference type="InterPro" id="IPR004860">
    <property type="entry name" value="LAGLIDADG_dom"/>
</dbReference>
<reference evidence="10" key="1">
    <citation type="journal article" date="2019" name="Int. J. Syst. Evol. Microbiol.">
        <title>The Global Catalogue of Microorganisms (GCM) 10K type strain sequencing project: providing services to taxonomists for standard genome sequencing and annotation.</title>
        <authorList>
            <consortium name="The Broad Institute Genomics Platform"/>
            <consortium name="The Broad Institute Genome Sequencing Center for Infectious Disease"/>
            <person name="Wu L."/>
            <person name="Ma J."/>
        </authorList>
    </citation>
    <scope>NUCLEOTIDE SEQUENCE [LARGE SCALE GENOMIC DNA]</scope>
    <source>
        <strain evidence="10">JCM 15592</strain>
    </source>
</reference>
<comment type="subcellular location">
    <subcellularLocation>
        <location evidence="1">Cytoplasm</location>
    </subcellularLocation>
</comment>
<keyword evidence="5" id="KW-0067">ATP-binding</keyword>
<evidence type="ECO:0000256" key="1">
    <source>
        <dbReference type="ARBA" id="ARBA00004496"/>
    </source>
</evidence>
<sequence length="713" mass="78437">MSDLSPEASGAPQPVQPLHIVEIPSSVPMVSLLGPRDELLRTLERQFPHASIHVRGNEFRMTGPSADIALIERTLDELLAVLAAGQPLNRDAVERSIGMLRSQSAERPADVLTMNIVSNRGRTIRPKTLNQKHYVDAIDAHTIVFGIGPAGTGKTYLAMAKAVAALQAKQVNRIILTRPAVEAGERLGFLPGTLNDKIDPYLRPLYDALHDMIDPESIPRLMAAGTIEVAPLAYMRGRAQPLDSHVLTPEGFRRFGDLQVGDYVIGSDGRATEVLGVYPQGRKPVYRVTTQDGASTLCCAEHLWTVRTREDARAGRWRTLQTSELLDHGLKGRIHRFELPLIQAAEFEPQDVPLDPYALGLLLGDGCITGSTTPAFSSSDEELVERLQEALDNDRVPVDVTGRGGYDYVLRHRGVGRGGLRTANPVSQILRELGLFGTGSATKFVPDLYKHNTHWVRLAVLQGLLDTDGGPVTQVGRSCRVQYTTISPRLRDDVAFLVQSLGGVAYWRTRPAKGRSPGRSQGRNVAYRHDAFVLDIRLPEGFSPFQLGRKRRAYEATGGGRPMRFIDRIEPAGEADVMCIKVAAEDSLYVTDDFLVTHNTLNDAFIILDEAQNTSPEQMKMFLTRLGFGSKIVVTGDVTQVDLPGGTQSGLKVVQDILRGIEDVHFANLTSVDVVRHRLVGDIVDAYGRWDSLQHKHSGPGRTTGERRRPQRD</sequence>
<feature type="region of interest" description="Disordered" evidence="7">
    <location>
        <begin position="694"/>
        <end position="713"/>
    </location>
</feature>
<evidence type="ECO:0000259" key="8">
    <source>
        <dbReference type="PROSITE" id="PS50819"/>
    </source>
</evidence>
<evidence type="ECO:0000256" key="5">
    <source>
        <dbReference type="ARBA" id="ARBA00022840"/>
    </source>
</evidence>
<dbReference type="InterPro" id="IPR003714">
    <property type="entry name" value="PhoH"/>
</dbReference>
<dbReference type="PANTHER" id="PTHR30473:SF1">
    <property type="entry name" value="PHOH-LIKE PROTEIN"/>
    <property type="match status" value="1"/>
</dbReference>
<evidence type="ECO:0000256" key="2">
    <source>
        <dbReference type="ARBA" id="ARBA00010393"/>
    </source>
</evidence>
<keyword evidence="4" id="KW-0547">Nucleotide-binding</keyword>
<keyword evidence="10" id="KW-1185">Reference proteome</keyword>
<feature type="domain" description="DOD-type homing endonuclease" evidence="8">
    <location>
        <begin position="358"/>
        <end position="503"/>
    </location>
</feature>
<dbReference type="Gene3D" id="2.170.16.10">
    <property type="entry name" value="Hedgehog/Intein (Hint) domain"/>
    <property type="match status" value="1"/>
</dbReference>
<proteinExistence type="inferred from homology"/>
<organism evidence="9 10">
    <name type="scientific">Nostocoides veronense</name>
    <dbReference type="NCBI Taxonomy" id="330836"/>
    <lineage>
        <taxon>Bacteria</taxon>
        <taxon>Bacillati</taxon>
        <taxon>Actinomycetota</taxon>
        <taxon>Actinomycetes</taxon>
        <taxon>Micrococcales</taxon>
        <taxon>Intrasporangiaceae</taxon>
        <taxon>Nostocoides</taxon>
    </lineage>
</organism>
<dbReference type="Pfam" id="PF02562">
    <property type="entry name" value="PhoH"/>
    <property type="match status" value="2"/>
</dbReference>
<dbReference type="SUPFAM" id="SSF55608">
    <property type="entry name" value="Homing endonucleases"/>
    <property type="match status" value="1"/>
</dbReference>
<keyword evidence="3" id="KW-0963">Cytoplasm</keyword>
<gene>
    <name evidence="9" type="ORF">GCM10009811_25060</name>
</gene>
<evidence type="ECO:0000313" key="9">
    <source>
        <dbReference type="EMBL" id="GAA1800166.1"/>
    </source>
</evidence>
<dbReference type="Gene3D" id="3.10.28.10">
    <property type="entry name" value="Homing endonucleases"/>
    <property type="match status" value="1"/>
</dbReference>
<feature type="compositionally biased region" description="Basic and acidic residues" evidence="7">
    <location>
        <begin position="704"/>
        <end position="713"/>
    </location>
</feature>